<dbReference type="SUPFAM" id="SSF53335">
    <property type="entry name" value="S-adenosyl-L-methionine-dependent methyltransferases"/>
    <property type="match status" value="1"/>
</dbReference>
<accession>A0A830HVJ3</accession>
<name>A0A830HVJ3_9CHLO</name>
<evidence type="ECO:0008006" key="3">
    <source>
        <dbReference type="Google" id="ProtNLM"/>
    </source>
</evidence>
<comment type="caution">
    <text evidence="1">The sequence shown here is derived from an EMBL/GenBank/DDBJ whole genome shotgun (WGS) entry which is preliminary data.</text>
</comment>
<dbReference type="Proteomes" id="UP000660262">
    <property type="component" value="Unassembled WGS sequence"/>
</dbReference>
<dbReference type="InterPro" id="IPR029063">
    <property type="entry name" value="SAM-dependent_MTases_sf"/>
</dbReference>
<keyword evidence="2" id="KW-1185">Reference proteome</keyword>
<evidence type="ECO:0000313" key="1">
    <source>
        <dbReference type="EMBL" id="GHP09461.1"/>
    </source>
</evidence>
<evidence type="ECO:0000313" key="2">
    <source>
        <dbReference type="Proteomes" id="UP000660262"/>
    </source>
</evidence>
<dbReference type="Gene3D" id="3.40.50.150">
    <property type="entry name" value="Vaccinia Virus protein VP39"/>
    <property type="match status" value="1"/>
</dbReference>
<dbReference type="EMBL" id="BNJQ01000025">
    <property type="protein sequence ID" value="GHP09461.1"/>
    <property type="molecule type" value="Genomic_DNA"/>
</dbReference>
<gene>
    <name evidence="1" type="ORF">PPROV_000819600</name>
</gene>
<protein>
    <recommendedName>
        <fullName evidence="3">Methyltransferase domain-containing protein</fullName>
    </recommendedName>
</protein>
<sequence length="327" mass="34512">MAPPSPPPPPPPTHNHKVPENVALKALTPKRTRVEVSSSASGSSWPLLKLPPLRGHTARGRLRLVDSYLNSKRALGRCKVVVDVGFGDAPWTALELADNLPAGAILYATDIVEDRVARADAYDAHPNVDVRFVVADASFALPAESGAPELVRCCNVLRDLHAFDAAAALCAMHVQLAGADAVLVEASTDATGTLAFALVLRGSASAGGNASVSEVVFAVDECATADGAPPSWFEAHLFPRAFAAYAPAERELGGRDILLKMLEAWRAVCLESELSDEPVVRFDQSATRLAGTPGCVPGVVETVGRGVLVWRPGDGVLQVPTYHPRKV</sequence>
<reference evidence="1" key="1">
    <citation type="submission" date="2020-10" db="EMBL/GenBank/DDBJ databases">
        <title>Unveiling of a novel bifunctional photoreceptor, Dualchrome1, isolated from a cosmopolitan green alga.</title>
        <authorList>
            <person name="Suzuki S."/>
            <person name="Kawachi M."/>
        </authorList>
    </citation>
    <scope>NUCLEOTIDE SEQUENCE</scope>
    <source>
        <strain evidence="1">NIES 2893</strain>
    </source>
</reference>
<dbReference type="AlphaFoldDB" id="A0A830HVJ3"/>
<organism evidence="1 2">
    <name type="scientific">Pycnococcus provasolii</name>
    <dbReference type="NCBI Taxonomy" id="41880"/>
    <lineage>
        <taxon>Eukaryota</taxon>
        <taxon>Viridiplantae</taxon>
        <taxon>Chlorophyta</taxon>
        <taxon>Pseudoscourfieldiophyceae</taxon>
        <taxon>Pseudoscourfieldiales</taxon>
        <taxon>Pycnococcaceae</taxon>
        <taxon>Pycnococcus</taxon>
    </lineage>
</organism>
<proteinExistence type="predicted"/>